<dbReference type="GO" id="GO:0006084">
    <property type="term" value="P:acetyl-CoA metabolic process"/>
    <property type="evidence" value="ECO:0007669"/>
    <property type="project" value="UniProtKB-UniRule"/>
</dbReference>
<dbReference type="SUPFAM" id="SSF100950">
    <property type="entry name" value="NagB/RpiA/CoA transferase-like"/>
    <property type="match status" value="2"/>
</dbReference>
<keyword evidence="3" id="KW-1185">Reference proteome</keyword>
<dbReference type="Pfam" id="PF04223">
    <property type="entry name" value="CitF"/>
    <property type="match status" value="1"/>
</dbReference>
<dbReference type="EMBL" id="FQTY01000015">
    <property type="protein sequence ID" value="SHF00678.1"/>
    <property type="molecule type" value="Genomic_DNA"/>
</dbReference>
<name>A0A1M4Y4P5_9FIRM</name>
<sequence length="513" mass="55108">MVKNGVGRDIPEYIEGIGHLKPYEKPFSVVPEGIKAGSKLKRPLPHKSKLIKNIEEAVKATGLKDGMTISFHHHFRNGDYIVNMVVDVIAKMGIKNLRLAPSSLGTCHGSLIEHIKNGVITKIESSGIREPLGTAISEGIMDYPVIIRSHGGRARAIESGELKIDVAFLGAPSCDEYGNANGFNGKSLCGSLGYAMVDAKYADQVVLITDNLVEYPCLPASINQTQVDYVVVVDSIGNPKGIVSGVIRHDKNPRDILIAENAVKAIEASGYFKNGFSYQTGASGASLAVTSLLRDKMIEKNIVGGFGLGGITAQLVQLHEEGLFRGLFDTQCFDLVAAESIGKNPKHFEIDASFYANPHNSGPAVNNLDIVMLGALEIDTDFNVNVIAGSDGVISQASGGHPDTAAGAKMSVILAPLIRGRLPIVVDRVTTVVTPGETVDVLVTDYGIAVNPLRQDLIENFRKAKLPLYTIDELQKMAEKLTGKPETIEFGEKIVGIVQYRDGTVIDIIKQVK</sequence>
<accession>A0A1M4Y4P5</accession>
<dbReference type="STRING" id="1123404.SAMN02745784_02509"/>
<proteinExistence type="predicted"/>
<reference evidence="3" key="1">
    <citation type="submission" date="2016-11" db="EMBL/GenBank/DDBJ databases">
        <authorList>
            <person name="Varghese N."/>
            <person name="Submissions S."/>
        </authorList>
    </citation>
    <scope>NUCLEOTIDE SEQUENCE [LARGE SCALE GENOMIC DNA]</scope>
    <source>
        <strain evidence="3">DSM 18095</strain>
    </source>
</reference>
<dbReference type="EC" id="4.1.3.6" evidence="1"/>
<comment type="subcellular location">
    <subcellularLocation>
        <location evidence="1">Cytoplasm</location>
    </subcellularLocation>
</comment>
<dbReference type="PIRSF" id="PIRSF009451">
    <property type="entry name" value="Citrt_lyas_alpha"/>
    <property type="match status" value="1"/>
</dbReference>
<dbReference type="Gene3D" id="3.40.1080.10">
    <property type="entry name" value="Glutaconate Coenzyme A-transferase"/>
    <property type="match status" value="2"/>
</dbReference>
<comment type="catalytic activity">
    <reaction evidence="1">
        <text>citrate = oxaloacetate + acetate</text>
        <dbReference type="Rhea" id="RHEA:10760"/>
        <dbReference type="ChEBI" id="CHEBI:16452"/>
        <dbReference type="ChEBI" id="CHEBI:16947"/>
        <dbReference type="ChEBI" id="CHEBI:30089"/>
        <dbReference type="EC" id="4.1.3.6"/>
    </reaction>
</comment>
<protein>
    <recommendedName>
        <fullName evidence="1">Citrate lyase alpha chain</fullName>
        <shortName evidence="1">Citrase alpha chain</shortName>
        <ecNumber evidence="1">2.8.3.10</ecNumber>
        <ecNumber evidence="1">4.1.3.6</ecNumber>
    </recommendedName>
    <alternativeName>
        <fullName evidence="1">Citrate (pro-3S)-lyase alpha chain</fullName>
    </alternativeName>
    <alternativeName>
        <fullName evidence="1">Citrate CoA-transferase subunit</fullName>
    </alternativeName>
</protein>
<dbReference type="GO" id="GO:0008815">
    <property type="term" value="F:citrate (pro-3S)-lyase activity"/>
    <property type="evidence" value="ECO:0007669"/>
    <property type="project" value="UniProtKB-UniRule"/>
</dbReference>
<comment type="catalytic activity">
    <reaction evidence="1">
        <text>citrate + acetyl-CoA = (3S)-citryl-CoA + acetate</text>
        <dbReference type="Rhea" id="RHEA:19405"/>
        <dbReference type="ChEBI" id="CHEBI:16947"/>
        <dbReference type="ChEBI" id="CHEBI:30089"/>
        <dbReference type="ChEBI" id="CHEBI:57288"/>
        <dbReference type="ChEBI" id="CHEBI:57321"/>
        <dbReference type="EC" id="2.8.3.10"/>
    </reaction>
</comment>
<dbReference type="Proteomes" id="UP000184114">
    <property type="component" value="Unassembled WGS sequence"/>
</dbReference>
<dbReference type="InterPro" id="IPR006472">
    <property type="entry name" value="Citrate_lyase_asu"/>
</dbReference>
<keyword evidence="1" id="KW-0963">Cytoplasm</keyword>
<organism evidence="2 3">
    <name type="scientific">Tissierella praeacuta DSM 18095</name>
    <dbReference type="NCBI Taxonomy" id="1123404"/>
    <lineage>
        <taxon>Bacteria</taxon>
        <taxon>Bacillati</taxon>
        <taxon>Bacillota</taxon>
        <taxon>Tissierellia</taxon>
        <taxon>Tissierellales</taxon>
        <taxon>Tissierellaceae</taxon>
        <taxon>Tissierella</taxon>
    </lineage>
</organism>
<dbReference type="InterPro" id="IPR037171">
    <property type="entry name" value="NagB/RpiA_transferase-like"/>
</dbReference>
<keyword evidence="1 2" id="KW-0808">Transferase</keyword>
<gene>
    <name evidence="2" type="ORF">SAMN02745784_02509</name>
</gene>
<dbReference type="AlphaFoldDB" id="A0A1M4Y4P5"/>
<dbReference type="NCBIfam" id="TIGR01584">
    <property type="entry name" value="citF"/>
    <property type="match status" value="1"/>
</dbReference>
<evidence type="ECO:0000256" key="1">
    <source>
        <dbReference type="PIRNR" id="PIRNR009451"/>
    </source>
</evidence>
<evidence type="ECO:0000313" key="2">
    <source>
        <dbReference type="EMBL" id="SHF00678.1"/>
    </source>
</evidence>
<keyword evidence="1 2" id="KW-0456">Lyase</keyword>
<dbReference type="GO" id="GO:0005737">
    <property type="term" value="C:cytoplasm"/>
    <property type="evidence" value="ECO:0007669"/>
    <property type="project" value="UniProtKB-SubCell"/>
</dbReference>
<dbReference type="GO" id="GO:0008814">
    <property type="term" value="F:citrate CoA-transferase activity"/>
    <property type="evidence" value="ECO:0007669"/>
    <property type="project" value="UniProtKB-UniRule"/>
</dbReference>
<dbReference type="PANTHER" id="PTHR40596">
    <property type="entry name" value="CITRATE LYASE ALPHA CHAIN"/>
    <property type="match status" value="1"/>
</dbReference>
<dbReference type="EC" id="2.8.3.10" evidence="1"/>
<dbReference type="PANTHER" id="PTHR40596:SF1">
    <property type="entry name" value="CITRATE LYASE ALPHA CHAIN"/>
    <property type="match status" value="1"/>
</dbReference>
<evidence type="ECO:0000313" key="3">
    <source>
        <dbReference type="Proteomes" id="UP000184114"/>
    </source>
</evidence>
<dbReference type="GO" id="GO:0009346">
    <property type="term" value="C:ATP-independent citrate lyase complex"/>
    <property type="evidence" value="ECO:0007669"/>
    <property type="project" value="UniProtKB-UniRule"/>
</dbReference>